<accession>A0A4T0UIW3</accession>
<comment type="caution">
    <text evidence="2">The sequence shown here is derived from an EMBL/GenBank/DDBJ whole genome shotgun (WGS) entry which is preliminary data.</text>
</comment>
<dbReference type="PROSITE" id="PS50106">
    <property type="entry name" value="PDZ"/>
    <property type="match status" value="1"/>
</dbReference>
<dbReference type="Proteomes" id="UP000308891">
    <property type="component" value="Unassembled WGS sequence"/>
</dbReference>
<dbReference type="Gene3D" id="1.10.390.10">
    <property type="entry name" value="Neutral Protease Domain 2"/>
    <property type="match status" value="1"/>
</dbReference>
<dbReference type="InterPro" id="IPR007963">
    <property type="entry name" value="Peptidase_M61_catalytic"/>
</dbReference>
<dbReference type="InterPro" id="IPR027268">
    <property type="entry name" value="Peptidase_M4/M1_CTD_sf"/>
</dbReference>
<dbReference type="AlphaFoldDB" id="A0A4T0UIW3"/>
<dbReference type="EMBL" id="STGJ01000029">
    <property type="protein sequence ID" value="TIC78469.1"/>
    <property type="molecule type" value="Genomic_DNA"/>
</dbReference>
<dbReference type="SUPFAM" id="SSF55486">
    <property type="entry name" value="Metalloproteases ('zincins'), catalytic domain"/>
    <property type="match status" value="1"/>
</dbReference>
<dbReference type="PIRSF" id="PIRSF016493">
    <property type="entry name" value="Glycyl_aminpptds"/>
    <property type="match status" value="1"/>
</dbReference>
<dbReference type="Pfam" id="PF05299">
    <property type="entry name" value="Peptidase_M61"/>
    <property type="match status" value="1"/>
</dbReference>
<dbReference type="Pfam" id="PF17899">
    <property type="entry name" value="Peptidase_M61_N"/>
    <property type="match status" value="1"/>
</dbReference>
<dbReference type="RefSeq" id="WP_136555876.1">
    <property type="nucleotide sequence ID" value="NZ_STGJ01000029.1"/>
</dbReference>
<keyword evidence="3" id="KW-1185">Reference proteome</keyword>
<dbReference type="SMART" id="SM00228">
    <property type="entry name" value="PDZ"/>
    <property type="match status" value="1"/>
</dbReference>
<gene>
    <name evidence="2" type="ORF">E5K04_16145</name>
</gene>
<evidence type="ECO:0000259" key="1">
    <source>
        <dbReference type="PROSITE" id="PS50106"/>
    </source>
</evidence>
<name>A0A4T0UIW3_9NEIS</name>
<evidence type="ECO:0000313" key="2">
    <source>
        <dbReference type="EMBL" id="TIC78469.1"/>
    </source>
</evidence>
<evidence type="ECO:0000313" key="3">
    <source>
        <dbReference type="Proteomes" id="UP000308891"/>
    </source>
</evidence>
<reference evidence="2 3" key="1">
    <citation type="submission" date="2019-04" db="EMBL/GenBank/DDBJ databases">
        <title>Crenobacter sp. nov.</title>
        <authorList>
            <person name="Shi S."/>
        </authorList>
    </citation>
    <scope>NUCLEOTIDE SEQUENCE [LARGE SCALE GENOMIC DNA]</scope>
    <source>
        <strain evidence="2 3">GY 70310</strain>
    </source>
</reference>
<dbReference type="InterPro" id="IPR024191">
    <property type="entry name" value="Peptidase_M61"/>
</dbReference>
<dbReference type="Gene3D" id="2.30.42.10">
    <property type="match status" value="1"/>
</dbReference>
<protein>
    <submittedName>
        <fullName evidence="2">M61 family metallopeptidase</fullName>
    </submittedName>
</protein>
<sequence length="595" mass="65457">MKSPVRYRIAVASAEAHLFDVRMQVDAAAPQGHLLRLPAWIPGSYMIRDFSRHIVRIEASCDGQPVVLTKLDKDSWQAAPTDGPLEVRYEVYAYDLSVRGAYLDATRGFFNPSSLCLYAEGLQHCAHEVDVRAPKASALRAWRLACALNAVKVDKAGFGRYLAKDYDALIDHPFELGDFEEVSFKACGVPHRLVLSGRHHHADLKRLARDAKQICEYQIRLFGKPAPFEHYLFLLYVGGGIYGGLEHRNSTALMADRDDLPKLGDDGLSDGYLQLLGLISHEYFHNWNVKRIKPAAFVPYDLTRENHTRLLWAFEGVTSYYDDLTLLRAGLIDAPRYLGLLARTVTSVLRGSGRLKQTLEASSFDAWTKYYKQDENSPNAIVSYYAKGALAALALDLTIRRDSDGRHSLDDVMRALWLREREAGQGIGEDEWEAIASGTTGLPLAGFFEQALRSTSDLPLAELLVTQGVTLQLVAAASGADRGGVETRAAKSGARVTLGVKCAPEASGVRLMQVFDDGAAQRAGLSGGDVMVALDGLRLTDLERALAGRAAGEVVAVHAFRRDELMRFDVELQAAPEDTCYLALADAGCAWLQQQ</sequence>
<dbReference type="InterPro" id="IPR001478">
    <property type="entry name" value="PDZ"/>
</dbReference>
<feature type="domain" description="PDZ" evidence="1">
    <location>
        <begin position="484"/>
        <end position="563"/>
    </location>
</feature>
<dbReference type="Gene3D" id="2.60.40.3650">
    <property type="match status" value="1"/>
</dbReference>
<dbReference type="InterPro" id="IPR036034">
    <property type="entry name" value="PDZ_sf"/>
</dbReference>
<proteinExistence type="predicted"/>
<dbReference type="OrthoDB" id="9778516at2"/>
<dbReference type="SUPFAM" id="SSF50156">
    <property type="entry name" value="PDZ domain-like"/>
    <property type="match status" value="1"/>
</dbReference>
<dbReference type="InterPro" id="IPR040756">
    <property type="entry name" value="Peptidase_M61_N"/>
</dbReference>
<organism evidence="2 3">
    <name type="scientific">Crenobacter intestini</name>
    <dbReference type="NCBI Taxonomy" id="2563443"/>
    <lineage>
        <taxon>Bacteria</taxon>
        <taxon>Pseudomonadati</taxon>
        <taxon>Pseudomonadota</taxon>
        <taxon>Betaproteobacteria</taxon>
        <taxon>Neisseriales</taxon>
        <taxon>Neisseriaceae</taxon>
        <taxon>Crenobacter</taxon>
    </lineage>
</organism>